<feature type="domain" description="UBC core" evidence="1">
    <location>
        <begin position="71"/>
        <end position="142"/>
    </location>
</feature>
<sequence length="158" mass="17802">MLFVSFLSSLDAFTSHYLTALRFLCWCCNYCVLVMASKRIQKELKDLQKDSPASCSAVRSGVTVLVSIWSVTINGSICLDILKKQWSPFLTVSKVMCLLFVLYKSAAINLFAAYGTNPDDLLVPEIAHMYKIDRAKYEMTANDLFVPEIELTYVIMSS</sequence>
<comment type="caution">
    <text evidence="2">The sequence shown here is derived from an EMBL/GenBank/DDBJ whole genome shotgun (WGS) entry which is preliminary data.</text>
</comment>
<dbReference type="PANTHER" id="PTHR24068">
    <property type="entry name" value="UBIQUITIN-CONJUGATING ENZYME E2"/>
    <property type="match status" value="1"/>
</dbReference>
<reference evidence="2" key="1">
    <citation type="submission" date="2020-08" db="EMBL/GenBank/DDBJ databases">
        <title>Plant Genome Project.</title>
        <authorList>
            <person name="Zhang R.-G."/>
        </authorList>
    </citation>
    <scope>NUCLEOTIDE SEQUENCE</scope>
    <source>
        <strain evidence="2">WSP0</strain>
        <tissue evidence="2">Leaf</tissue>
    </source>
</reference>
<evidence type="ECO:0000259" key="1">
    <source>
        <dbReference type="Pfam" id="PF00179"/>
    </source>
</evidence>
<dbReference type="InterPro" id="IPR000608">
    <property type="entry name" value="UBC"/>
</dbReference>
<dbReference type="SUPFAM" id="SSF54495">
    <property type="entry name" value="UBC-like"/>
    <property type="match status" value="1"/>
</dbReference>
<protein>
    <recommendedName>
        <fullName evidence="1">UBC core domain-containing protein</fullName>
    </recommendedName>
</protein>
<evidence type="ECO:0000313" key="3">
    <source>
        <dbReference type="Proteomes" id="UP000823749"/>
    </source>
</evidence>
<dbReference type="AlphaFoldDB" id="A0AAV6K3Z4"/>
<dbReference type="EMBL" id="JACTNZ010000005">
    <property type="protein sequence ID" value="KAG5547068.1"/>
    <property type="molecule type" value="Genomic_DNA"/>
</dbReference>
<dbReference type="Gene3D" id="3.10.110.10">
    <property type="entry name" value="Ubiquitin Conjugating Enzyme"/>
    <property type="match status" value="1"/>
</dbReference>
<evidence type="ECO:0000313" key="2">
    <source>
        <dbReference type="EMBL" id="KAG5547068.1"/>
    </source>
</evidence>
<organism evidence="2 3">
    <name type="scientific">Rhododendron griersonianum</name>
    <dbReference type="NCBI Taxonomy" id="479676"/>
    <lineage>
        <taxon>Eukaryota</taxon>
        <taxon>Viridiplantae</taxon>
        <taxon>Streptophyta</taxon>
        <taxon>Embryophyta</taxon>
        <taxon>Tracheophyta</taxon>
        <taxon>Spermatophyta</taxon>
        <taxon>Magnoliopsida</taxon>
        <taxon>eudicotyledons</taxon>
        <taxon>Gunneridae</taxon>
        <taxon>Pentapetalae</taxon>
        <taxon>asterids</taxon>
        <taxon>Ericales</taxon>
        <taxon>Ericaceae</taxon>
        <taxon>Ericoideae</taxon>
        <taxon>Rhodoreae</taxon>
        <taxon>Rhododendron</taxon>
    </lineage>
</organism>
<dbReference type="InterPro" id="IPR016135">
    <property type="entry name" value="UBQ-conjugating_enzyme/RWD"/>
</dbReference>
<name>A0AAV6K3Z4_9ERIC</name>
<proteinExistence type="predicted"/>
<keyword evidence="3" id="KW-1185">Reference proteome</keyword>
<dbReference type="Pfam" id="PF00179">
    <property type="entry name" value="UQ_con"/>
    <property type="match status" value="1"/>
</dbReference>
<dbReference type="Proteomes" id="UP000823749">
    <property type="component" value="Chromosome 5"/>
</dbReference>
<accession>A0AAV6K3Z4</accession>
<gene>
    <name evidence="2" type="ORF">RHGRI_012934</name>
</gene>